<feature type="region of interest" description="Disordered" evidence="1">
    <location>
        <begin position="20"/>
        <end position="46"/>
    </location>
</feature>
<name>A0A4Z2EFC2_9TELE</name>
<dbReference type="AlphaFoldDB" id="A0A4Z2EFC2"/>
<dbReference type="Proteomes" id="UP000314294">
    <property type="component" value="Unassembled WGS sequence"/>
</dbReference>
<gene>
    <name evidence="2" type="ORF">EYF80_062279</name>
</gene>
<proteinExistence type="predicted"/>
<evidence type="ECO:0000313" key="3">
    <source>
        <dbReference type="Proteomes" id="UP000314294"/>
    </source>
</evidence>
<dbReference type="EMBL" id="SRLO01008054">
    <property type="protein sequence ID" value="TNN27576.1"/>
    <property type="molecule type" value="Genomic_DNA"/>
</dbReference>
<sequence>MDLFLSSGYLSDVVASATARTRAKKRSAAKRAGSPPPDNARKPRRVGAPVQLTDVADGQHAAASFLLPDDDVLLGRLQLLPFPATQQQQQLNNSTLCTPPSV</sequence>
<keyword evidence="3" id="KW-1185">Reference proteome</keyword>
<accession>A0A4Z2EFC2</accession>
<evidence type="ECO:0000313" key="2">
    <source>
        <dbReference type="EMBL" id="TNN27576.1"/>
    </source>
</evidence>
<comment type="caution">
    <text evidence="2">The sequence shown here is derived from an EMBL/GenBank/DDBJ whole genome shotgun (WGS) entry which is preliminary data.</text>
</comment>
<reference evidence="2 3" key="1">
    <citation type="submission" date="2019-03" db="EMBL/GenBank/DDBJ databases">
        <title>First draft genome of Liparis tanakae, snailfish: a comprehensive survey of snailfish specific genes.</title>
        <authorList>
            <person name="Kim W."/>
            <person name="Song I."/>
            <person name="Jeong J.-H."/>
            <person name="Kim D."/>
            <person name="Kim S."/>
            <person name="Ryu S."/>
            <person name="Song J.Y."/>
            <person name="Lee S.K."/>
        </authorList>
    </citation>
    <scope>NUCLEOTIDE SEQUENCE [LARGE SCALE GENOMIC DNA]</scope>
    <source>
        <tissue evidence="2">Muscle</tissue>
    </source>
</reference>
<organism evidence="2 3">
    <name type="scientific">Liparis tanakae</name>
    <name type="common">Tanaka's snailfish</name>
    <dbReference type="NCBI Taxonomy" id="230148"/>
    <lineage>
        <taxon>Eukaryota</taxon>
        <taxon>Metazoa</taxon>
        <taxon>Chordata</taxon>
        <taxon>Craniata</taxon>
        <taxon>Vertebrata</taxon>
        <taxon>Euteleostomi</taxon>
        <taxon>Actinopterygii</taxon>
        <taxon>Neopterygii</taxon>
        <taxon>Teleostei</taxon>
        <taxon>Neoteleostei</taxon>
        <taxon>Acanthomorphata</taxon>
        <taxon>Eupercaria</taxon>
        <taxon>Perciformes</taxon>
        <taxon>Cottioidei</taxon>
        <taxon>Cottales</taxon>
        <taxon>Liparidae</taxon>
        <taxon>Liparis</taxon>
    </lineage>
</organism>
<protein>
    <submittedName>
        <fullName evidence="2">Uncharacterized protein</fullName>
    </submittedName>
</protein>
<evidence type="ECO:0000256" key="1">
    <source>
        <dbReference type="SAM" id="MobiDB-lite"/>
    </source>
</evidence>